<evidence type="ECO:0000313" key="3">
    <source>
        <dbReference type="EMBL" id="CUV65042.1"/>
    </source>
</evidence>
<evidence type="ECO:0000259" key="2">
    <source>
        <dbReference type="Pfam" id="PF10543"/>
    </source>
</evidence>
<reference evidence="3" key="1">
    <citation type="submission" date="2015-11" db="EMBL/GenBank/DDBJ databases">
        <authorList>
            <person name="Zhang Y."/>
            <person name="Guo Z."/>
        </authorList>
    </citation>
    <scope>NUCLEOTIDE SEQUENCE</scope>
    <source>
        <strain evidence="3">BN30871</strain>
    </source>
</reference>
<feature type="domain" description="KilA-N DNA-binding" evidence="2">
    <location>
        <begin position="11"/>
        <end position="97"/>
    </location>
</feature>
<name>A0A0S4XL26_9BACT</name>
<keyword evidence="1" id="KW-0175">Coiled coil</keyword>
<dbReference type="InterPro" id="IPR018873">
    <property type="entry name" value="KilA-N_DNA-bd_domain"/>
</dbReference>
<dbReference type="EMBL" id="FAXN01000013">
    <property type="protein sequence ID" value="CUV65042.1"/>
    <property type="molecule type" value="Genomic_DNA"/>
</dbReference>
<sequence length="173" mass="20267">MENLPIEDITSKIYEIRGQKVMLDSDLANLYQVESKRLNEQVRRNIERFPSDFMFQISEIEHENLRSQFATSSFEHGGRRYLPYVFTEQGVYMLATVLKSKVAIDVSIQIMRTFTALRRYALTYDELAKKIVEIESRVSDSEKRDQKIIGIINQLMSDDEESEVKKIGFIKDK</sequence>
<dbReference type="AlphaFoldDB" id="A0A0S4XL26"/>
<evidence type="ECO:0000256" key="1">
    <source>
        <dbReference type="SAM" id="Coils"/>
    </source>
</evidence>
<dbReference type="GO" id="GO:0003677">
    <property type="term" value="F:DNA binding"/>
    <property type="evidence" value="ECO:0007669"/>
    <property type="project" value="UniProtKB-KW"/>
</dbReference>
<protein>
    <submittedName>
        <fullName evidence="3">KilA-N, DNA-binding domain protein</fullName>
    </submittedName>
</protein>
<keyword evidence="3" id="KW-0238">DNA-binding</keyword>
<organism evidence="3">
    <name type="scientific">Sulfurovum sp. enrichment culture clone C5</name>
    <dbReference type="NCBI Taxonomy" id="497650"/>
    <lineage>
        <taxon>Bacteria</taxon>
        <taxon>Pseudomonadati</taxon>
        <taxon>Campylobacterota</taxon>
        <taxon>Epsilonproteobacteria</taxon>
        <taxon>Campylobacterales</taxon>
        <taxon>Sulfurovaceae</taxon>
        <taxon>Sulfurovum</taxon>
        <taxon>environmental samples</taxon>
    </lineage>
</organism>
<dbReference type="Pfam" id="PF10543">
    <property type="entry name" value="ORF6N"/>
    <property type="match status" value="1"/>
</dbReference>
<proteinExistence type="predicted"/>
<feature type="coiled-coil region" evidence="1">
    <location>
        <begin position="117"/>
        <end position="144"/>
    </location>
</feature>
<gene>
    <name evidence="3" type="ORF">BN3087_150059</name>
</gene>
<accession>A0A0S4XL26</accession>